<dbReference type="PANTHER" id="PTHR30250:SF29">
    <property type="entry name" value="POLYSACCHARIDE BIOSYNTHESIS PROTEIN C-TERMINAL DOMAIN-CONTAINING PROTEIN"/>
    <property type="match status" value="1"/>
</dbReference>
<feature type="transmembrane region" description="Helical" evidence="6">
    <location>
        <begin position="85"/>
        <end position="107"/>
    </location>
</feature>
<keyword evidence="5 6" id="KW-0472">Membrane</keyword>
<evidence type="ECO:0000256" key="1">
    <source>
        <dbReference type="ARBA" id="ARBA00004651"/>
    </source>
</evidence>
<accession>A0ABV8WUR0</accession>
<evidence type="ECO:0000256" key="2">
    <source>
        <dbReference type="ARBA" id="ARBA00022475"/>
    </source>
</evidence>
<name>A0ABV8WUR0_9BACI</name>
<dbReference type="InterPro" id="IPR024923">
    <property type="entry name" value="PG_synth_SpoVB"/>
</dbReference>
<comment type="caution">
    <text evidence="7">The sequence shown here is derived from an EMBL/GenBank/DDBJ whole genome shotgun (WGS) entry which is preliminary data.</text>
</comment>
<dbReference type="Pfam" id="PF01943">
    <property type="entry name" value="Polysacc_synt"/>
    <property type="match status" value="1"/>
</dbReference>
<feature type="transmembrane region" description="Helical" evidence="6">
    <location>
        <begin position="157"/>
        <end position="173"/>
    </location>
</feature>
<keyword evidence="8" id="KW-1185">Reference proteome</keyword>
<evidence type="ECO:0000256" key="3">
    <source>
        <dbReference type="ARBA" id="ARBA00022692"/>
    </source>
</evidence>
<gene>
    <name evidence="7" type="ORF">ACFOY7_10925</name>
</gene>
<evidence type="ECO:0000313" key="8">
    <source>
        <dbReference type="Proteomes" id="UP001595882"/>
    </source>
</evidence>
<evidence type="ECO:0000256" key="5">
    <source>
        <dbReference type="ARBA" id="ARBA00023136"/>
    </source>
</evidence>
<feature type="transmembrane region" description="Helical" evidence="6">
    <location>
        <begin position="356"/>
        <end position="375"/>
    </location>
</feature>
<evidence type="ECO:0000313" key="7">
    <source>
        <dbReference type="EMBL" id="MFC4403581.1"/>
    </source>
</evidence>
<dbReference type="Proteomes" id="UP001595882">
    <property type="component" value="Unassembled WGS sequence"/>
</dbReference>
<reference evidence="8" key="1">
    <citation type="journal article" date="2019" name="Int. J. Syst. Evol. Microbiol.">
        <title>The Global Catalogue of Microorganisms (GCM) 10K type strain sequencing project: providing services to taxonomists for standard genome sequencing and annotation.</title>
        <authorList>
            <consortium name="The Broad Institute Genomics Platform"/>
            <consortium name="The Broad Institute Genome Sequencing Center for Infectious Disease"/>
            <person name="Wu L."/>
            <person name="Ma J."/>
        </authorList>
    </citation>
    <scope>NUCLEOTIDE SEQUENCE [LARGE SCALE GENOMIC DNA]</scope>
    <source>
        <strain evidence="8">CCUG 37865</strain>
    </source>
</reference>
<feature type="transmembrane region" description="Helical" evidence="6">
    <location>
        <begin position="407"/>
        <end position="428"/>
    </location>
</feature>
<dbReference type="EMBL" id="JBHSDT010000007">
    <property type="protein sequence ID" value="MFC4403581.1"/>
    <property type="molecule type" value="Genomic_DNA"/>
</dbReference>
<keyword evidence="4 6" id="KW-1133">Transmembrane helix</keyword>
<feature type="transmembrane region" description="Helical" evidence="6">
    <location>
        <begin position="382"/>
        <end position="401"/>
    </location>
</feature>
<dbReference type="InterPro" id="IPR002797">
    <property type="entry name" value="Polysacc_synth"/>
</dbReference>
<feature type="transmembrane region" description="Helical" evidence="6">
    <location>
        <begin position="318"/>
        <end position="336"/>
    </location>
</feature>
<feature type="transmembrane region" description="Helical" evidence="6">
    <location>
        <begin position="224"/>
        <end position="245"/>
    </location>
</feature>
<feature type="transmembrane region" description="Helical" evidence="6">
    <location>
        <begin position="48"/>
        <end position="70"/>
    </location>
</feature>
<dbReference type="PANTHER" id="PTHR30250">
    <property type="entry name" value="PST FAMILY PREDICTED COLANIC ACID TRANSPORTER"/>
    <property type="match status" value="1"/>
</dbReference>
<proteinExistence type="predicted"/>
<feature type="transmembrane region" description="Helical" evidence="6">
    <location>
        <begin position="119"/>
        <end position="136"/>
    </location>
</feature>
<organism evidence="7 8">
    <name type="scientific">Gracilibacillus xinjiangensis</name>
    <dbReference type="NCBI Taxonomy" id="1193282"/>
    <lineage>
        <taxon>Bacteria</taxon>
        <taxon>Bacillati</taxon>
        <taxon>Bacillota</taxon>
        <taxon>Bacilli</taxon>
        <taxon>Bacillales</taxon>
        <taxon>Bacillaceae</taxon>
        <taxon>Gracilibacillus</taxon>
    </lineage>
</organism>
<feature type="transmembrane region" description="Helical" evidence="6">
    <location>
        <begin position="185"/>
        <end position="204"/>
    </location>
</feature>
<dbReference type="RefSeq" id="WP_390252112.1">
    <property type="nucleotide sequence ID" value="NZ_JBHSDT010000007.1"/>
</dbReference>
<dbReference type="CDD" id="cd13124">
    <property type="entry name" value="MATE_SpoVB_like"/>
    <property type="match status" value="1"/>
</dbReference>
<sequence>MDKKNIFTGAFALVFAGIAGKVISASYRIPLQNLTGDIGFYIYQQIYPLIGIAITFALYGLPSAAAAFIIDKRLKSGNKRMMQRIFHLLFLLGVFLFFILFLCSPMLADLMGDRQLISPIRHVAWLFLFMPFVAYYRGRLQAMNDLQSIANSQMVEQLTRAFIIIITAIWIYQGKITIYRIADGAVIGTVIAFTASFLLLYFIWKKKYANREEIHLINIPYSELFKHVLLTGIVISMNHMMLLFMQLADAFTILPGLVESGMTQKEAMKWKGIFDRGQPLLQLVTIVGSSFAMALVPQVTKIAWQQDKEGSIRHLMTAMKYCLLISLGATVGLILLMPEINELFYKNMDGSNSLRILSIVLLFTALSLTMASVLQGLGYMKWIAIVLFTALLLKMMLNSLLVPTFSINGAAIATILSIGFIAISYLYILQKHVIKEQIRIIPVGRVFIAAISMIAGLLLLKYIEVNYFIIDTRVERLISVLVSVFTGFALYFFSLVRLRVFTQKELETLPFMNKWIKKER</sequence>
<dbReference type="InterPro" id="IPR050833">
    <property type="entry name" value="Poly_Biosynth_Transport"/>
</dbReference>
<protein>
    <submittedName>
        <fullName evidence="7">Oligosaccharide flippase family protein</fullName>
    </submittedName>
</protein>
<evidence type="ECO:0000256" key="6">
    <source>
        <dbReference type="SAM" id="Phobius"/>
    </source>
</evidence>
<feature type="transmembrane region" description="Helical" evidence="6">
    <location>
        <begin position="440"/>
        <end position="462"/>
    </location>
</feature>
<feature type="transmembrane region" description="Helical" evidence="6">
    <location>
        <begin position="280"/>
        <end position="297"/>
    </location>
</feature>
<comment type="subcellular location">
    <subcellularLocation>
        <location evidence="1">Cell membrane</location>
        <topology evidence="1">Multi-pass membrane protein</topology>
    </subcellularLocation>
</comment>
<keyword evidence="3 6" id="KW-0812">Transmembrane</keyword>
<feature type="transmembrane region" description="Helical" evidence="6">
    <location>
        <begin position="477"/>
        <end position="496"/>
    </location>
</feature>
<keyword evidence="2" id="KW-1003">Cell membrane</keyword>
<evidence type="ECO:0000256" key="4">
    <source>
        <dbReference type="ARBA" id="ARBA00022989"/>
    </source>
</evidence>